<accession>A0A3B0XLZ6</accession>
<gene>
    <name evidence="1" type="ORF">MNBD_GAMMA10-2903</name>
</gene>
<organism evidence="1">
    <name type="scientific">hydrothermal vent metagenome</name>
    <dbReference type="NCBI Taxonomy" id="652676"/>
    <lineage>
        <taxon>unclassified sequences</taxon>
        <taxon>metagenomes</taxon>
        <taxon>ecological metagenomes</taxon>
    </lineage>
</organism>
<sequence>MGDVVPFKKKKTSEKPKENMLCRRGFHKWEVDKEKEFDVNRGKLVTVYRCKRCGKEKVEAK</sequence>
<protein>
    <submittedName>
        <fullName evidence="1">Uncharacterized protein</fullName>
    </submittedName>
</protein>
<proteinExistence type="predicted"/>
<evidence type="ECO:0000313" key="1">
    <source>
        <dbReference type="EMBL" id="VAW68591.1"/>
    </source>
</evidence>
<dbReference type="EMBL" id="UOFJ01000350">
    <property type="protein sequence ID" value="VAW68591.1"/>
    <property type="molecule type" value="Genomic_DNA"/>
</dbReference>
<reference evidence="1" key="1">
    <citation type="submission" date="2018-06" db="EMBL/GenBank/DDBJ databases">
        <authorList>
            <person name="Zhirakovskaya E."/>
        </authorList>
    </citation>
    <scope>NUCLEOTIDE SEQUENCE</scope>
</reference>
<dbReference type="AlphaFoldDB" id="A0A3B0XLZ6"/>
<name>A0A3B0XLZ6_9ZZZZ</name>